<dbReference type="Gene3D" id="3.90.480.10">
    <property type="entry name" value="Sulfite Reductase Hemoprotein,Domain 2"/>
    <property type="match status" value="1"/>
</dbReference>
<dbReference type="Gene3D" id="3.30.413.10">
    <property type="entry name" value="Sulfite Reductase Hemoprotein, domain 1"/>
    <property type="match status" value="1"/>
</dbReference>
<dbReference type="Pfam" id="PF03460">
    <property type="entry name" value="NIR_SIR_ferr"/>
    <property type="match status" value="2"/>
</dbReference>
<dbReference type="InterPro" id="IPR036136">
    <property type="entry name" value="Nit/Sulf_reduc_fer-like_dom_sf"/>
</dbReference>
<dbReference type="Proteomes" id="UP000542210">
    <property type="component" value="Unassembled WGS sequence"/>
</dbReference>
<dbReference type="GO" id="GO:0051539">
    <property type="term" value="F:4 iron, 4 sulfur cluster binding"/>
    <property type="evidence" value="ECO:0007669"/>
    <property type="project" value="UniProtKB-KW"/>
</dbReference>
<dbReference type="PANTHER" id="PTHR32439:SF9">
    <property type="entry name" value="BLR3264 PROTEIN"/>
    <property type="match status" value="1"/>
</dbReference>
<evidence type="ECO:0000256" key="2">
    <source>
        <dbReference type="ARBA" id="ARBA00022617"/>
    </source>
</evidence>
<evidence type="ECO:0000256" key="6">
    <source>
        <dbReference type="ARBA" id="ARBA00023014"/>
    </source>
</evidence>
<comment type="caution">
    <text evidence="9">The sequence shown here is derived from an EMBL/GenBank/DDBJ whole genome shotgun (WGS) entry which is preliminary data.</text>
</comment>
<evidence type="ECO:0000256" key="7">
    <source>
        <dbReference type="SAM" id="MobiDB-lite"/>
    </source>
</evidence>
<keyword evidence="5" id="KW-0408">Iron</keyword>
<accession>A0A7W7D9A8</accession>
<keyword evidence="3" id="KW-0479">Metal-binding</keyword>
<sequence>MEVVDFPERARRDACPGALQTHPAADGAVARVRVPGGLLTARRLRELGAAAADLGSGVVELTSRANVQVRGLTGPAAARFAERMAAAGLLPSATHERVRNILASPLAGLDGRGLLEIAPLVRELDAMLVSRPALAELPGRFLFTLDDGRGDVAHLPADIAYIPLSVPASAESPLRSPHRPPAPAYEPATSMHEPATSAHEPAASASKPAVSVQGVVLLAGRDTGLRAGPHEAVNLMIDAAEAFLAERAARGSAAWRVAELTDGPEAITTRLPAPPRSSAPGRAAAGEAVLPREPGAPLLGLMPQADGRVALVVMPPLGRLTAAQTAVLAAAARVGSGEVRLTPWRGVIVPGLAPEDAEQCRSRSEEAGLVTDPRSPWSGVSSCAGRPGCEKSLSDVQSDAAQATHQAATTYFTPQGGPGPATVEAAGPRGVPLPVHWVGCERRCGRPSGDAVLVVATGDGYRVEAGGGSVRAADIEDVAAAVTAAREAR</sequence>
<evidence type="ECO:0000313" key="10">
    <source>
        <dbReference type="Proteomes" id="UP000542210"/>
    </source>
</evidence>
<feature type="region of interest" description="Disordered" evidence="7">
    <location>
        <begin position="170"/>
        <end position="206"/>
    </location>
</feature>
<keyword evidence="10" id="KW-1185">Reference proteome</keyword>
<dbReference type="EC" id="1.14.13.83" evidence="9"/>
<evidence type="ECO:0000313" key="9">
    <source>
        <dbReference type="EMBL" id="MBB4701780.1"/>
    </source>
</evidence>
<evidence type="ECO:0000256" key="3">
    <source>
        <dbReference type="ARBA" id="ARBA00022723"/>
    </source>
</evidence>
<evidence type="ECO:0000256" key="5">
    <source>
        <dbReference type="ARBA" id="ARBA00023004"/>
    </source>
</evidence>
<dbReference type="InterPro" id="IPR051329">
    <property type="entry name" value="NIR_SIR_4Fe-4S"/>
</dbReference>
<keyword evidence="6" id="KW-0411">Iron-sulfur</keyword>
<dbReference type="GO" id="GO:0043818">
    <property type="term" value="F:precorrin-3B synthase activity"/>
    <property type="evidence" value="ECO:0007669"/>
    <property type="project" value="UniProtKB-EC"/>
</dbReference>
<dbReference type="InterPro" id="IPR005117">
    <property type="entry name" value="NiRdtase/SiRdtase_haem-b_fer"/>
</dbReference>
<feature type="domain" description="Nitrite/Sulfite reductase ferredoxin-like" evidence="8">
    <location>
        <begin position="24"/>
        <end position="86"/>
    </location>
</feature>
<dbReference type="AlphaFoldDB" id="A0A7W7D9A8"/>
<dbReference type="RefSeq" id="WP_239122907.1">
    <property type="nucleotide sequence ID" value="NZ_BOOV01000007.1"/>
</dbReference>
<gene>
    <name evidence="9" type="ORF">BJ982_003324</name>
</gene>
<keyword evidence="2" id="KW-0349">Heme</keyword>
<dbReference type="SUPFAM" id="SSF55124">
    <property type="entry name" value="Nitrite/Sulfite reductase N-terminal domain-like"/>
    <property type="match status" value="2"/>
</dbReference>
<feature type="domain" description="Nitrite/Sulfite reductase ferredoxin-like" evidence="8">
    <location>
        <begin position="303"/>
        <end position="363"/>
    </location>
</feature>
<keyword evidence="4 9" id="KW-0560">Oxidoreductase</keyword>
<dbReference type="EMBL" id="JACHND010000001">
    <property type="protein sequence ID" value="MBB4701780.1"/>
    <property type="molecule type" value="Genomic_DNA"/>
</dbReference>
<proteinExistence type="predicted"/>
<organism evidence="9 10">
    <name type="scientific">Sphaerisporangium siamense</name>
    <dbReference type="NCBI Taxonomy" id="795645"/>
    <lineage>
        <taxon>Bacteria</taxon>
        <taxon>Bacillati</taxon>
        <taxon>Actinomycetota</taxon>
        <taxon>Actinomycetes</taxon>
        <taxon>Streptosporangiales</taxon>
        <taxon>Streptosporangiaceae</taxon>
        <taxon>Sphaerisporangium</taxon>
    </lineage>
</organism>
<evidence type="ECO:0000256" key="1">
    <source>
        <dbReference type="ARBA" id="ARBA00022485"/>
    </source>
</evidence>
<dbReference type="SUPFAM" id="SSF56014">
    <property type="entry name" value="Nitrite and sulphite reductase 4Fe-4S domain-like"/>
    <property type="match status" value="2"/>
</dbReference>
<keyword evidence="1" id="KW-0004">4Fe-4S</keyword>
<dbReference type="Gene3D" id="3.90.480.20">
    <property type="match status" value="1"/>
</dbReference>
<evidence type="ECO:0000259" key="8">
    <source>
        <dbReference type="Pfam" id="PF03460"/>
    </source>
</evidence>
<name>A0A7W7D9A8_9ACTN</name>
<evidence type="ECO:0000256" key="4">
    <source>
        <dbReference type="ARBA" id="ARBA00023002"/>
    </source>
</evidence>
<dbReference type="PANTHER" id="PTHR32439">
    <property type="entry name" value="FERREDOXIN--NITRITE REDUCTASE, CHLOROPLASTIC"/>
    <property type="match status" value="1"/>
</dbReference>
<protein>
    <submittedName>
        <fullName evidence="9">Precorrin-3B synthase</fullName>
        <ecNumber evidence="9">1.14.13.83</ecNumber>
    </submittedName>
</protein>
<dbReference type="GO" id="GO:0046872">
    <property type="term" value="F:metal ion binding"/>
    <property type="evidence" value="ECO:0007669"/>
    <property type="project" value="UniProtKB-KW"/>
</dbReference>
<dbReference type="InterPro" id="IPR045854">
    <property type="entry name" value="NO2/SO3_Rdtase_4Fe4S_sf"/>
</dbReference>
<reference evidence="9 10" key="1">
    <citation type="submission" date="2020-08" db="EMBL/GenBank/DDBJ databases">
        <title>Sequencing the genomes of 1000 actinobacteria strains.</title>
        <authorList>
            <person name="Klenk H.-P."/>
        </authorList>
    </citation>
    <scope>NUCLEOTIDE SEQUENCE [LARGE SCALE GENOMIC DNA]</scope>
    <source>
        <strain evidence="9 10">DSM 45784</strain>
    </source>
</reference>